<name>A0A1H6S5Z3_9FLAO</name>
<keyword evidence="3" id="KW-0998">Cell outer membrane</keyword>
<dbReference type="InterPro" id="IPR041700">
    <property type="entry name" value="OMP_b-brl_3"/>
</dbReference>
<proteinExistence type="predicted"/>
<evidence type="ECO:0000256" key="2">
    <source>
        <dbReference type="ARBA" id="ARBA00023136"/>
    </source>
</evidence>
<dbReference type="AlphaFoldDB" id="A0A1H6S5Z3"/>
<dbReference type="GO" id="GO:0009279">
    <property type="term" value="C:cell outer membrane"/>
    <property type="evidence" value="ECO:0007669"/>
    <property type="project" value="UniProtKB-SubCell"/>
</dbReference>
<keyword evidence="5" id="KW-0675">Receptor</keyword>
<sequence>MLEFSSAELQCLKIIILTETFSVTNLGILLLTDEIILDFYLKFMKKIVQGFLFSLCFVPFVQAQDSTKVKKEEAPKENQIEEVKIVKYKKAIEQKPDRTIFNIADQPNLNTGTLMETIKQLPGLIASDVAGMMYQGKQLEVFLDGRPLNISSNELNSFLEGMPANSVDKIEVITQPGAEFPATSGGAILNIITNKNAKKYLSATYTSSSAFNSYDKIRYRTYNSVLLNAKNKYFGWQLNFGQNYRENAVWTAFSNTNNNAILSKTQSDRINRTQFLKSGLTFDIKKDRLLLNYDVNYGNSNSETEGYGLGFTTSDKGKSHNTRQDATITYQKRFDNKNQKLDFVFNYNNNKNDFNLFSDVLGNTVLDNYSNQNYYNGKFDYSQGLKILDEGKVSFGALYEKLLFEAKNFNATNLEYQRVTAATYLEFQAKYNKFDFILGSRAEKYEIGGKTPTADLIPFEQFRWFPNATIQYNLTPQIFFNVNYNKKITLPSTSALNPNNTTYQNQNINTFGNPNLQPTIFDNFEVKLSAFDYAYIGYNLSSAKNQVVQQVSLNGNVVENTNFNVSEVKIHNFTFAFPLPYMLFTKGLKETMKFDVNPDTLNFIYFYMGYQLHQVPNLDTKGFWNFNLMSQILLPKKIKFVTEFGLVTSGGNYFYFVADKPFNNYVDMTFSKKFLNDQLTVSIFGDDIFNMNRSYFRPVNDPLLSYSKSDTRKFGFTLNYKLPTKNKAAKVDQNMLKEEKKDDGGTVIGN</sequence>
<dbReference type="PANTHER" id="PTHR40980">
    <property type="entry name" value="PLUG DOMAIN-CONTAINING PROTEIN"/>
    <property type="match status" value="1"/>
</dbReference>
<dbReference type="PANTHER" id="PTHR40980:SF4">
    <property type="entry name" value="TONB-DEPENDENT RECEPTOR-LIKE BETA-BARREL DOMAIN-CONTAINING PROTEIN"/>
    <property type="match status" value="1"/>
</dbReference>
<organism evidence="5 6">
    <name type="scientific">Flavobacterium terrigena</name>
    <dbReference type="NCBI Taxonomy" id="402734"/>
    <lineage>
        <taxon>Bacteria</taxon>
        <taxon>Pseudomonadati</taxon>
        <taxon>Bacteroidota</taxon>
        <taxon>Flavobacteriia</taxon>
        <taxon>Flavobacteriales</taxon>
        <taxon>Flavobacteriaceae</taxon>
        <taxon>Flavobacterium</taxon>
    </lineage>
</organism>
<keyword evidence="2" id="KW-0472">Membrane</keyword>
<evidence type="ECO:0000259" key="4">
    <source>
        <dbReference type="Pfam" id="PF14905"/>
    </source>
</evidence>
<evidence type="ECO:0000313" key="5">
    <source>
        <dbReference type="EMBL" id="SEI59420.1"/>
    </source>
</evidence>
<comment type="subcellular location">
    <subcellularLocation>
        <location evidence="1">Cell outer membrane</location>
    </subcellularLocation>
</comment>
<accession>A0A1H6S5Z3</accession>
<reference evidence="6" key="1">
    <citation type="submission" date="2016-10" db="EMBL/GenBank/DDBJ databases">
        <authorList>
            <person name="Varghese N."/>
            <person name="Submissions S."/>
        </authorList>
    </citation>
    <scope>NUCLEOTIDE SEQUENCE [LARGE SCALE GENOMIC DNA]</scope>
    <source>
        <strain evidence="6">DSM 17934</strain>
    </source>
</reference>
<evidence type="ECO:0000313" key="6">
    <source>
        <dbReference type="Proteomes" id="UP000199702"/>
    </source>
</evidence>
<dbReference type="STRING" id="402734.SAMN05660918_1064"/>
<dbReference type="Proteomes" id="UP000199702">
    <property type="component" value="Unassembled WGS sequence"/>
</dbReference>
<keyword evidence="6" id="KW-1185">Reference proteome</keyword>
<dbReference type="Pfam" id="PF14905">
    <property type="entry name" value="OMP_b-brl_3"/>
    <property type="match status" value="1"/>
</dbReference>
<dbReference type="SUPFAM" id="SSF56935">
    <property type="entry name" value="Porins"/>
    <property type="match status" value="1"/>
</dbReference>
<protein>
    <submittedName>
        <fullName evidence="5">Outer membrane receptor proteins, mostly Fe transport</fullName>
    </submittedName>
</protein>
<evidence type="ECO:0000256" key="1">
    <source>
        <dbReference type="ARBA" id="ARBA00004442"/>
    </source>
</evidence>
<gene>
    <name evidence="5" type="ORF">SAMN05660918_1064</name>
</gene>
<dbReference type="EMBL" id="FNYA01000002">
    <property type="protein sequence ID" value="SEI59420.1"/>
    <property type="molecule type" value="Genomic_DNA"/>
</dbReference>
<evidence type="ECO:0000256" key="3">
    <source>
        <dbReference type="ARBA" id="ARBA00023237"/>
    </source>
</evidence>
<dbReference type="InterPro" id="IPR036942">
    <property type="entry name" value="Beta-barrel_TonB_sf"/>
</dbReference>
<feature type="domain" description="Outer membrane protein beta-barrel" evidence="4">
    <location>
        <begin position="332"/>
        <end position="720"/>
    </location>
</feature>
<dbReference type="Gene3D" id="2.40.170.20">
    <property type="entry name" value="TonB-dependent receptor, beta-barrel domain"/>
    <property type="match status" value="1"/>
</dbReference>